<dbReference type="PANTHER" id="PTHR30537:SF74">
    <property type="entry name" value="HTH-TYPE TRANSCRIPTIONAL REGULATOR TRPI"/>
    <property type="match status" value="1"/>
</dbReference>
<dbReference type="Gene3D" id="3.40.190.10">
    <property type="entry name" value="Periplasmic binding protein-like II"/>
    <property type="match status" value="2"/>
</dbReference>
<feature type="region of interest" description="Disordered" evidence="5">
    <location>
        <begin position="304"/>
        <end position="328"/>
    </location>
</feature>
<dbReference type="NCBIfam" id="NF008352">
    <property type="entry name" value="PRK11139.1"/>
    <property type="match status" value="1"/>
</dbReference>
<dbReference type="Pfam" id="PF00126">
    <property type="entry name" value="HTH_1"/>
    <property type="match status" value="1"/>
</dbReference>
<dbReference type="InterPro" id="IPR036390">
    <property type="entry name" value="WH_DNA-bd_sf"/>
</dbReference>
<dbReference type="InterPro" id="IPR036388">
    <property type="entry name" value="WH-like_DNA-bd_sf"/>
</dbReference>
<dbReference type="InterPro" id="IPR000847">
    <property type="entry name" value="LysR_HTH_N"/>
</dbReference>
<keyword evidence="4" id="KW-0804">Transcription</keyword>
<dbReference type="InterPro" id="IPR005119">
    <property type="entry name" value="LysR_subst-bd"/>
</dbReference>
<dbReference type="InterPro" id="IPR058163">
    <property type="entry name" value="LysR-type_TF_proteobact-type"/>
</dbReference>
<keyword evidence="8" id="KW-1185">Reference proteome</keyword>
<dbReference type="PRINTS" id="PR00039">
    <property type="entry name" value="HTHLYSR"/>
</dbReference>
<evidence type="ECO:0000313" key="8">
    <source>
        <dbReference type="Proteomes" id="UP001165652"/>
    </source>
</evidence>
<dbReference type="SUPFAM" id="SSF53850">
    <property type="entry name" value="Periplasmic binding protein-like II"/>
    <property type="match status" value="1"/>
</dbReference>
<dbReference type="Proteomes" id="UP001165652">
    <property type="component" value="Unassembled WGS sequence"/>
</dbReference>
<reference evidence="7" key="2">
    <citation type="submission" date="2023-02" db="EMBL/GenBank/DDBJ databases">
        <authorList>
            <person name="Rayyan A."/>
            <person name="Meyer T."/>
            <person name="Kyndt J.A."/>
        </authorList>
    </citation>
    <scope>NUCLEOTIDE SEQUENCE</scope>
    <source>
        <strain evidence="7">DSM 9987</strain>
    </source>
</reference>
<evidence type="ECO:0000256" key="1">
    <source>
        <dbReference type="ARBA" id="ARBA00009437"/>
    </source>
</evidence>
<proteinExistence type="inferred from homology"/>
<keyword evidence="3" id="KW-0238">DNA-binding</keyword>
<dbReference type="Pfam" id="PF03466">
    <property type="entry name" value="LysR_substrate"/>
    <property type="match status" value="1"/>
</dbReference>
<evidence type="ECO:0000313" key="7">
    <source>
        <dbReference type="EMBL" id="MDC7785188.1"/>
    </source>
</evidence>
<keyword evidence="2" id="KW-0805">Transcription regulation</keyword>
<sequence length="328" mass="35543">MLRRLPSMSGLRAFEATARHLSFTQAATELNLTQGAVSHQIKNLEDMLGLKLFVRDGNAIRLTEAGQEYLTSARAVITELMVATDRAIDRQRGDVLTVACLGTFAIKSLIPNLADFIDRHPSIGLRVRTLVPLIEMDPQDYDVSIQYGTGADWPGMVAHKIGAEELFPVCAPSLLAAGRGLSSPKDLARCTVIRTASPLILRDDWPLWLEKAGVSGMSFAAEITCDLLYPSYQTAIEGLGVAMGRSSVVKGDIERGRLVEPFAIRLPSSLGYYVVTGAERAKLAKVKLFTDWALERLRAATAMPAAGAAPHPRPRAAAAPARPRRRAS</sequence>
<evidence type="ECO:0000256" key="5">
    <source>
        <dbReference type="SAM" id="MobiDB-lite"/>
    </source>
</evidence>
<dbReference type="PROSITE" id="PS50931">
    <property type="entry name" value="HTH_LYSR"/>
    <property type="match status" value="1"/>
</dbReference>
<comment type="caution">
    <text evidence="7">The sequence shown here is derived from an EMBL/GenBank/DDBJ whole genome shotgun (WGS) entry which is preliminary data.</text>
</comment>
<protein>
    <submittedName>
        <fullName evidence="7">Transcriptional regulator GcvA</fullName>
    </submittedName>
</protein>
<gene>
    <name evidence="7" type="primary">gcvA</name>
    <name evidence="7" type="ORF">PQJ73_05790</name>
</gene>
<evidence type="ECO:0000256" key="4">
    <source>
        <dbReference type="ARBA" id="ARBA00023163"/>
    </source>
</evidence>
<accession>A0ABT5J6B4</accession>
<reference evidence="7" key="1">
    <citation type="journal article" date="2023" name="Microbiol Resour">
        <title>Genome Sequences of Rhodoplanes serenus and Two Thermotolerant Strains, Rhodoplanes tepidamans and 'Rhodoplanes cryptolactis,' Further Refine the Genus.</title>
        <authorList>
            <person name="Rayyan A.A."/>
            <person name="Kyndt J.A."/>
        </authorList>
    </citation>
    <scope>NUCLEOTIDE SEQUENCE</scope>
    <source>
        <strain evidence="7">DSM 9987</strain>
    </source>
</reference>
<dbReference type="PANTHER" id="PTHR30537">
    <property type="entry name" value="HTH-TYPE TRANSCRIPTIONAL REGULATOR"/>
    <property type="match status" value="1"/>
</dbReference>
<feature type="domain" description="HTH lysR-type" evidence="6">
    <location>
        <begin position="6"/>
        <end position="63"/>
    </location>
</feature>
<organism evidence="7 8">
    <name type="scientific">Rhodoplanes tepidamans</name>
    <name type="common">Rhodoplanes cryptolactis</name>
    <dbReference type="NCBI Taxonomy" id="200616"/>
    <lineage>
        <taxon>Bacteria</taxon>
        <taxon>Pseudomonadati</taxon>
        <taxon>Pseudomonadota</taxon>
        <taxon>Alphaproteobacteria</taxon>
        <taxon>Hyphomicrobiales</taxon>
        <taxon>Nitrobacteraceae</taxon>
        <taxon>Rhodoplanes</taxon>
    </lineage>
</organism>
<dbReference type="SUPFAM" id="SSF46785">
    <property type="entry name" value="Winged helix' DNA-binding domain"/>
    <property type="match status" value="1"/>
</dbReference>
<dbReference type="EMBL" id="JAQQLI010000006">
    <property type="protein sequence ID" value="MDC7785188.1"/>
    <property type="molecule type" value="Genomic_DNA"/>
</dbReference>
<evidence type="ECO:0000259" key="6">
    <source>
        <dbReference type="PROSITE" id="PS50931"/>
    </source>
</evidence>
<comment type="similarity">
    <text evidence="1">Belongs to the LysR transcriptional regulatory family.</text>
</comment>
<evidence type="ECO:0000256" key="3">
    <source>
        <dbReference type="ARBA" id="ARBA00023125"/>
    </source>
</evidence>
<dbReference type="RefSeq" id="WP_272776036.1">
    <property type="nucleotide sequence ID" value="NZ_JAQQLI010000006.1"/>
</dbReference>
<dbReference type="Gene3D" id="1.10.10.10">
    <property type="entry name" value="Winged helix-like DNA-binding domain superfamily/Winged helix DNA-binding domain"/>
    <property type="match status" value="1"/>
</dbReference>
<feature type="compositionally biased region" description="Low complexity" evidence="5">
    <location>
        <begin position="304"/>
        <end position="321"/>
    </location>
</feature>
<name>A0ABT5J6B4_RHOTP</name>
<dbReference type="CDD" id="cd08432">
    <property type="entry name" value="PBP2_GcdR_TrpI_HvrB_AmpR_like"/>
    <property type="match status" value="1"/>
</dbReference>
<evidence type="ECO:0000256" key="2">
    <source>
        <dbReference type="ARBA" id="ARBA00023015"/>
    </source>
</evidence>